<keyword evidence="1 2" id="KW-0472">Membrane</keyword>
<keyword evidence="2" id="KW-1133">Transmembrane helix</keyword>
<comment type="similarity">
    <text evidence="1">Belongs to the 2-hydroxycarboxylate transporter (2-HCT) (TC 2.A.24) family.</text>
</comment>
<dbReference type="AlphaFoldDB" id="A0A0D7X5H0"/>
<keyword evidence="1" id="KW-1003">Cell membrane</keyword>
<dbReference type="Pfam" id="PF03390">
    <property type="entry name" value="2HCT"/>
    <property type="match status" value="1"/>
</dbReference>
<dbReference type="Proteomes" id="UP000032534">
    <property type="component" value="Unassembled WGS sequence"/>
</dbReference>
<feature type="transmembrane region" description="Helical" evidence="2">
    <location>
        <begin position="304"/>
        <end position="324"/>
    </location>
</feature>
<organism evidence="3 4">
    <name type="scientific">Paenibacillus terrae</name>
    <dbReference type="NCBI Taxonomy" id="159743"/>
    <lineage>
        <taxon>Bacteria</taxon>
        <taxon>Bacillati</taxon>
        <taxon>Bacillota</taxon>
        <taxon>Bacilli</taxon>
        <taxon>Bacillales</taxon>
        <taxon>Paenibacillaceae</taxon>
        <taxon>Paenibacillus</taxon>
    </lineage>
</organism>
<name>A0A0D7X5H0_9BACL</name>
<dbReference type="GO" id="GO:0015293">
    <property type="term" value="F:symporter activity"/>
    <property type="evidence" value="ECO:0007669"/>
    <property type="project" value="UniProtKB-UniRule"/>
</dbReference>
<dbReference type="InterPro" id="IPR004679">
    <property type="entry name" value="2-OHcarboxylate_transport"/>
</dbReference>
<keyword evidence="1" id="KW-0769">Symport</keyword>
<keyword evidence="4" id="KW-1185">Reference proteome</keyword>
<dbReference type="GO" id="GO:0008514">
    <property type="term" value="F:organic anion transmembrane transporter activity"/>
    <property type="evidence" value="ECO:0007669"/>
    <property type="project" value="InterPro"/>
</dbReference>
<evidence type="ECO:0000256" key="2">
    <source>
        <dbReference type="SAM" id="Phobius"/>
    </source>
</evidence>
<feature type="transmembrane region" description="Helical" evidence="2">
    <location>
        <begin position="220"/>
        <end position="238"/>
    </location>
</feature>
<comment type="caution">
    <text evidence="3">The sequence shown here is derived from an EMBL/GenBank/DDBJ whole genome shotgun (WGS) entry which is preliminary data.</text>
</comment>
<dbReference type="EMBL" id="JTHP01000006">
    <property type="protein sequence ID" value="KJD46646.1"/>
    <property type="molecule type" value="Genomic_DNA"/>
</dbReference>
<reference evidence="3 4" key="1">
    <citation type="submission" date="2014-11" db="EMBL/GenBank/DDBJ databases">
        <title>Draft Genome Sequences of Paenibacillus polymyxa NRRL B-30509 and Paenibacillus terrae NRRL B-30644, Strains from a Poultry Environment that Produce Tridecaptin A and Paenicidins.</title>
        <authorList>
            <person name="van Belkum M.J."/>
            <person name="Lohans C.T."/>
            <person name="Vederas J.C."/>
        </authorList>
    </citation>
    <scope>NUCLEOTIDE SEQUENCE [LARGE SCALE GENOMIC DNA]</scope>
    <source>
        <strain evidence="3 4">NRRL B-30644</strain>
    </source>
</reference>
<proteinExistence type="inferred from homology"/>
<sequence length="448" mass="47616">MENATNQPVIQKWQKWRKNPADGIRMLGRIKVGVIPLPLYVVIALIVYAAAITQRLPNDLLGGFAVIMILGILLSDLGAKLPLLKHIGGPAILSLMVPSLMVFWNMFPPSAMGAVHTLMKTSNFLYFYIACLVTGSILGMDRKMLMNGIVKIFAPIIIGSIAAVAVGMVVGMAFGYSAYHTFFYIIIPIISGGIGEGILPLSISYGLVLGKDSAIFVSQFIPAAIIGNIVAIIGAGILKKMAEKNPRTSGNGKLLKLDKKGEKLSSVSLEQPVSFPLMGGGLLLACTFFIVGKLLEPYLHIPGPILMILAAALMKCIQAMPAQIEQGAFHLYKCIAASLTWPLMVGLGILYVPLDSVIGILTIPYAITCASVVVALIVAGYFTGKWINMYPVEAALVTSCRGGLGGTGDVAILSASNRMELMPFAQIATRIGGAATVILATLLLNLWS</sequence>
<dbReference type="PIRSF" id="PIRSF005348">
    <property type="entry name" value="YxkH"/>
    <property type="match status" value="1"/>
</dbReference>
<evidence type="ECO:0000313" key="4">
    <source>
        <dbReference type="Proteomes" id="UP000032534"/>
    </source>
</evidence>
<dbReference type="OrthoDB" id="8584824at2"/>
<protein>
    <submittedName>
        <fullName evidence="3">Malate permease</fullName>
    </submittedName>
</protein>
<feature type="transmembrane region" description="Helical" evidence="2">
    <location>
        <begin position="330"/>
        <end position="352"/>
    </location>
</feature>
<feature type="transmembrane region" description="Helical" evidence="2">
    <location>
        <begin position="34"/>
        <end position="54"/>
    </location>
</feature>
<feature type="transmembrane region" description="Helical" evidence="2">
    <location>
        <begin position="60"/>
        <end position="79"/>
    </location>
</feature>
<feature type="transmembrane region" description="Helical" evidence="2">
    <location>
        <begin position="427"/>
        <end position="447"/>
    </location>
</feature>
<dbReference type="GO" id="GO:0005886">
    <property type="term" value="C:plasma membrane"/>
    <property type="evidence" value="ECO:0007669"/>
    <property type="project" value="UniProtKB-SubCell"/>
</dbReference>
<evidence type="ECO:0000313" key="3">
    <source>
        <dbReference type="EMBL" id="KJD46646.1"/>
    </source>
</evidence>
<dbReference type="PANTHER" id="PTHR40033:SF1">
    <property type="entry name" value="CITRATE-SODIUM SYMPORTER"/>
    <property type="match status" value="1"/>
</dbReference>
<feature type="transmembrane region" description="Helical" evidence="2">
    <location>
        <begin position="124"/>
        <end position="140"/>
    </location>
</feature>
<feature type="transmembrane region" description="Helical" evidence="2">
    <location>
        <begin position="86"/>
        <end position="104"/>
    </location>
</feature>
<dbReference type="PATRIC" id="fig|159743.3.peg.1103"/>
<keyword evidence="2" id="KW-0812">Transmembrane</keyword>
<evidence type="ECO:0000256" key="1">
    <source>
        <dbReference type="PIRNR" id="PIRNR005348"/>
    </source>
</evidence>
<dbReference type="PANTHER" id="PTHR40033">
    <property type="entry name" value="NA(+)-MALATE SYMPORTER"/>
    <property type="match status" value="1"/>
</dbReference>
<feature type="transmembrane region" description="Helical" evidence="2">
    <location>
        <begin position="182"/>
        <end position="208"/>
    </location>
</feature>
<keyword evidence="1" id="KW-0813">Transport</keyword>
<gene>
    <name evidence="3" type="ORF">QD47_05145</name>
</gene>
<feature type="transmembrane region" description="Helical" evidence="2">
    <location>
        <begin position="359"/>
        <end position="382"/>
    </location>
</feature>
<dbReference type="RefSeq" id="WP_044645107.1">
    <property type="nucleotide sequence ID" value="NZ_JTHP01000006.1"/>
</dbReference>
<accession>A0A0D7X5H0</accession>
<feature type="transmembrane region" description="Helical" evidence="2">
    <location>
        <begin position="152"/>
        <end position="176"/>
    </location>
</feature>
<comment type="subcellular location">
    <subcellularLocation>
        <location evidence="1">Cell membrane</location>
    </subcellularLocation>
</comment>
<feature type="transmembrane region" description="Helical" evidence="2">
    <location>
        <begin position="273"/>
        <end position="292"/>
    </location>
</feature>